<dbReference type="EMBL" id="JACIIU010000013">
    <property type="protein sequence ID" value="MBB6261906.1"/>
    <property type="molecule type" value="Genomic_DNA"/>
</dbReference>
<evidence type="ECO:0000313" key="4">
    <source>
        <dbReference type="Proteomes" id="UP000555393"/>
    </source>
</evidence>
<feature type="chain" id="PRO_5032855183" description="PepSY domain-containing protein" evidence="2">
    <location>
        <begin position="22"/>
        <end position="102"/>
    </location>
</feature>
<feature type="region of interest" description="Disordered" evidence="1">
    <location>
        <begin position="21"/>
        <end position="58"/>
    </location>
</feature>
<dbReference type="RefSeq" id="WP_184223701.1">
    <property type="nucleotide sequence ID" value="NZ_JACIIU010000013.1"/>
</dbReference>
<organism evidence="3 4">
    <name type="scientific">Paenochrobactrum gallinarii</name>
    <dbReference type="NCBI Taxonomy" id="643673"/>
    <lineage>
        <taxon>Bacteria</taxon>
        <taxon>Pseudomonadati</taxon>
        <taxon>Pseudomonadota</taxon>
        <taxon>Alphaproteobacteria</taxon>
        <taxon>Hyphomicrobiales</taxon>
        <taxon>Brucellaceae</taxon>
        <taxon>Paenochrobactrum</taxon>
    </lineage>
</organism>
<name>A0A841LX41_9HYPH</name>
<dbReference type="Proteomes" id="UP000555393">
    <property type="component" value="Unassembled WGS sequence"/>
</dbReference>
<dbReference type="AlphaFoldDB" id="A0A841LX41"/>
<proteinExistence type="predicted"/>
<evidence type="ECO:0008006" key="5">
    <source>
        <dbReference type="Google" id="ProtNLM"/>
    </source>
</evidence>
<gene>
    <name evidence="3" type="ORF">FHS77_002473</name>
</gene>
<comment type="caution">
    <text evidence="3">The sequence shown here is derived from an EMBL/GenBank/DDBJ whole genome shotgun (WGS) entry which is preliminary data.</text>
</comment>
<evidence type="ECO:0000313" key="3">
    <source>
        <dbReference type="EMBL" id="MBB6261906.1"/>
    </source>
</evidence>
<sequence length="102" mass="10787">MNFKTMTLVAACVVIPTLGQAQTTPTADKPAVVMPDQANPSAPVKGENSFTQEQAKSRMEEAGFTNVMGLTLDDEGVWHAAGEKDGAPVMIKMDYQGNITSG</sequence>
<evidence type="ECO:0000256" key="2">
    <source>
        <dbReference type="SAM" id="SignalP"/>
    </source>
</evidence>
<evidence type="ECO:0000256" key="1">
    <source>
        <dbReference type="SAM" id="MobiDB-lite"/>
    </source>
</evidence>
<keyword evidence="4" id="KW-1185">Reference proteome</keyword>
<reference evidence="3 4" key="1">
    <citation type="submission" date="2020-08" db="EMBL/GenBank/DDBJ databases">
        <title>Genomic Encyclopedia of Type Strains, Phase IV (KMG-IV): sequencing the most valuable type-strain genomes for metagenomic binning, comparative biology and taxonomic classification.</title>
        <authorList>
            <person name="Goeker M."/>
        </authorList>
    </citation>
    <scope>NUCLEOTIDE SEQUENCE [LARGE SCALE GENOMIC DNA]</scope>
    <source>
        <strain evidence="3 4">DSM 22336</strain>
    </source>
</reference>
<keyword evidence="2" id="KW-0732">Signal</keyword>
<protein>
    <recommendedName>
        <fullName evidence="5">PepSY domain-containing protein</fullName>
    </recommendedName>
</protein>
<feature type="signal peptide" evidence="2">
    <location>
        <begin position="1"/>
        <end position="21"/>
    </location>
</feature>
<accession>A0A841LX41</accession>